<dbReference type="EMBL" id="BTRK01000004">
    <property type="protein sequence ID" value="GMR47255.1"/>
    <property type="molecule type" value="Genomic_DNA"/>
</dbReference>
<evidence type="ECO:0000313" key="8">
    <source>
        <dbReference type="Proteomes" id="UP001328107"/>
    </source>
</evidence>
<evidence type="ECO:0000256" key="5">
    <source>
        <dbReference type="ARBA" id="ARBA00023136"/>
    </source>
</evidence>
<dbReference type="Pfam" id="PF10317">
    <property type="entry name" value="7TM_GPCR_Srd"/>
    <property type="match status" value="1"/>
</dbReference>
<dbReference type="InterPro" id="IPR050920">
    <property type="entry name" value="Nematode_rcpt-like_delta"/>
</dbReference>
<evidence type="ECO:0000256" key="4">
    <source>
        <dbReference type="ARBA" id="ARBA00022989"/>
    </source>
</evidence>
<evidence type="ECO:0000256" key="3">
    <source>
        <dbReference type="ARBA" id="ARBA00022692"/>
    </source>
</evidence>
<reference evidence="8" key="1">
    <citation type="submission" date="2022-10" db="EMBL/GenBank/DDBJ databases">
        <title>Genome assembly of Pristionchus species.</title>
        <authorList>
            <person name="Yoshida K."/>
            <person name="Sommer R.J."/>
        </authorList>
    </citation>
    <scope>NUCLEOTIDE SEQUENCE [LARGE SCALE GENOMIC DNA]</scope>
    <source>
        <strain evidence="8">RS5460</strain>
    </source>
</reference>
<comment type="subcellular location">
    <subcellularLocation>
        <location evidence="1">Membrane</location>
        <topology evidence="1">Multi-pass membrane protein</topology>
    </subcellularLocation>
</comment>
<comment type="similarity">
    <text evidence="2">Belongs to the nematode receptor-like protein srd family.</text>
</comment>
<protein>
    <recommendedName>
        <fullName evidence="9">G protein-coupled receptor</fullName>
    </recommendedName>
</protein>
<dbReference type="SUPFAM" id="SSF81321">
    <property type="entry name" value="Family A G protein-coupled receptor-like"/>
    <property type="match status" value="1"/>
</dbReference>
<dbReference type="Gene3D" id="1.20.1070.10">
    <property type="entry name" value="Rhodopsin 7-helix transmembrane proteins"/>
    <property type="match status" value="1"/>
</dbReference>
<gene>
    <name evidence="7" type="ORF">PMAYCL1PPCAC_17450</name>
</gene>
<keyword evidence="4 6" id="KW-1133">Transmembrane helix</keyword>
<evidence type="ECO:0000313" key="7">
    <source>
        <dbReference type="EMBL" id="GMR47255.1"/>
    </source>
</evidence>
<keyword evidence="3 6" id="KW-0812">Transmembrane</keyword>
<comment type="caution">
    <text evidence="7">The sequence shown here is derived from an EMBL/GenBank/DDBJ whole genome shotgun (WGS) entry which is preliminary data.</text>
</comment>
<keyword evidence="5 6" id="KW-0472">Membrane</keyword>
<accession>A0AAN5CMN4</accession>
<keyword evidence="8" id="KW-1185">Reference proteome</keyword>
<feature type="non-terminal residue" evidence="7">
    <location>
        <position position="1"/>
    </location>
</feature>
<dbReference type="GO" id="GO:0016020">
    <property type="term" value="C:membrane"/>
    <property type="evidence" value="ECO:0007669"/>
    <property type="project" value="UniProtKB-SubCell"/>
</dbReference>
<dbReference type="InterPro" id="IPR019421">
    <property type="entry name" value="7TM_GPCR_serpentine_rcpt_Srd"/>
</dbReference>
<sequence>IIDTFNPGGMATTLWVCIHPFIAYTAIFYNRRQVIRKLNALASRMSTRTRKMHESLIKALTYHSLLPSSLCVAVIFFLLQQFNLARNPLLESTVFMSTTIPSVFNPLLTIYFVSPYRRFFKRIFCCGAANRQEQVNSSITAVANR</sequence>
<evidence type="ECO:0000256" key="1">
    <source>
        <dbReference type="ARBA" id="ARBA00004141"/>
    </source>
</evidence>
<feature type="transmembrane region" description="Helical" evidence="6">
    <location>
        <begin position="12"/>
        <end position="29"/>
    </location>
</feature>
<dbReference type="PANTHER" id="PTHR22945">
    <property type="entry name" value="SERPENTINE RECEPTOR, CLASS D DELTA"/>
    <property type="match status" value="1"/>
</dbReference>
<organism evidence="7 8">
    <name type="scientific">Pristionchus mayeri</name>
    <dbReference type="NCBI Taxonomy" id="1317129"/>
    <lineage>
        <taxon>Eukaryota</taxon>
        <taxon>Metazoa</taxon>
        <taxon>Ecdysozoa</taxon>
        <taxon>Nematoda</taxon>
        <taxon>Chromadorea</taxon>
        <taxon>Rhabditida</taxon>
        <taxon>Rhabditina</taxon>
        <taxon>Diplogasteromorpha</taxon>
        <taxon>Diplogasteroidea</taxon>
        <taxon>Neodiplogasteridae</taxon>
        <taxon>Pristionchus</taxon>
    </lineage>
</organism>
<evidence type="ECO:0000256" key="2">
    <source>
        <dbReference type="ARBA" id="ARBA00009166"/>
    </source>
</evidence>
<name>A0AAN5CMN4_9BILA</name>
<proteinExistence type="inferred from homology"/>
<feature type="transmembrane region" description="Helical" evidence="6">
    <location>
        <begin position="94"/>
        <end position="113"/>
    </location>
</feature>
<dbReference type="AlphaFoldDB" id="A0AAN5CMN4"/>
<dbReference type="Proteomes" id="UP001328107">
    <property type="component" value="Unassembled WGS sequence"/>
</dbReference>
<evidence type="ECO:0008006" key="9">
    <source>
        <dbReference type="Google" id="ProtNLM"/>
    </source>
</evidence>
<dbReference type="PANTHER" id="PTHR22945:SF40">
    <property type="entry name" value="SERPENTINE RECEPTOR, CLASS D (DELTA)-RELATED"/>
    <property type="match status" value="1"/>
</dbReference>
<feature type="transmembrane region" description="Helical" evidence="6">
    <location>
        <begin position="60"/>
        <end position="82"/>
    </location>
</feature>
<feature type="non-terminal residue" evidence="7">
    <location>
        <position position="145"/>
    </location>
</feature>
<evidence type="ECO:0000256" key="6">
    <source>
        <dbReference type="SAM" id="Phobius"/>
    </source>
</evidence>